<protein>
    <submittedName>
        <fullName evidence="2">Uncharacterized protein</fullName>
    </submittedName>
</protein>
<sequence length="62" mass="7082">VSFFFFCEGFFFLFFAKCDFGSTLRCHEGQTKLTGDNIGFIVKNVTVKDLKFDFVASNSMMT</sequence>
<dbReference type="AlphaFoldDB" id="A0ABD3APZ1"/>
<proteinExistence type="predicted"/>
<accession>A0ABD3APZ1</accession>
<feature type="chain" id="PRO_5044889784" evidence="1">
    <location>
        <begin position="22"/>
        <end position="62"/>
    </location>
</feature>
<dbReference type="Proteomes" id="UP001630127">
    <property type="component" value="Unassembled WGS sequence"/>
</dbReference>
<feature type="signal peptide" evidence="1">
    <location>
        <begin position="1"/>
        <end position="21"/>
    </location>
</feature>
<evidence type="ECO:0000313" key="2">
    <source>
        <dbReference type="EMBL" id="KAL3533119.1"/>
    </source>
</evidence>
<name>A0ABD3APZ1_9GENT</name>
<evidence type="ECO:0000313" key="3">
    <source>
        <dbReference type="Proteomes" id="UP001630127"/>
    </source>
</evidence>
<reference evidence="2 3" key="1">
    <citation type="submission" date="2024-11" db="EMBL/GenBank/DDBJ databases">
        <title>A near-complete genome assembly of Cinchona calisaya.</title>
        <authorList>
            <person name="Lian D.C."/>
            <person name="Zhao X.W."/>
            <person name="Wei L."/>
        </authorList>
    </citation>
    <scope>NUCLEOTIDE SEQUENCE [LARGE SCALE GENOMIC DNA]</scope>
    <source>
        <tissue evidence="2">Nenye</tissue>
    </source>
</reference>
<gene>
    <name evidence="2" type="ORF">ACH5RR_006640</name>
</gene>
<keyword evidence="3" id="KW-1185">Reference proteome</keyword>
<evidence type="ECO:0000256" key="1">
    <source>
        <dbReference type="SAM" id="SignalP"/>
    </source>
</evidence>
<organism evidence="2 3">
    <name type="scientific">Cinchona calisaya</name>
    <dbReference type="NCBI Taxonomy" id="153742"/>
    <lineage>
        <taxon>Eukaryota</taxon>
        <taxon>Viridiplantae</taxon>
        <taxon>Streptophyta</taxon>
        <taxon>Embryophyta</taxon>
        <taxon>Tracheophyta</taxon>
        <taxon>Spermatophyta</taxon>
        <taxon>Magnoliopsida</taxon>
        <taxon>eudicotyledons</taxon>
        <taxon>Gunneridae</taxon>
        <taxon>Pentapetalae</taxon>
        <taxon>asterids</taxon>
        <taxon>lamiids</taxon>
        <taxon>Gentianales</taxon>
        <taxon>Rubiaceae</taxon>
        <taxon>Cinchonoideae</taxon>
        <taxon>Cinchoneae</taxon>
        <taxon>Cinchona</taxon>
    </lineage>
</organism>
<keyword evidence="1" id="KW-0732">Signal</keyword>
<dbReference type="EMBL" id="JBJUIK010000003">
    <property type="protein sequence ID" value="KAL3533119.1"/>
    <property type="molecule type" value="Genomic_DNA"/>
</dbReference>
<feature type="non-terminal residue" evidence="2">
    <location>
        <position position="1"/>
    </location>
</feature>
<comment type="caution">
    <text evidence="2">The sequence shown here is derived from an EMBL/GenBank/DDBJ whole genome shotgun (WGS) entry which is preliminary data.</text>
</comment>